<reference evidence="3 4" key="1">
    <citation type="submission" date="2009-08" db="EMBL/GenBank/DDBJ databases">
        <title>The Genome Sequence of Spizellomyces punctatus strain DAOM BR117.</title>
        <authorList>
            <consortium name="The Broad Institute Genome Sequencing Platform"/>
            <person name="Russ C."/>
            <person name="Cuomo C."/>
            <person name="Shea T."/>
            <person name="Young S.K."/>
            <person name="Zeng Q."/>
            <person name="Koehrsen M."/>
            <person name="Haas B."/>
            <person name="Borodovsky M."/>
            <person name="Guigo R."/>
            <person name="Alvarado L."/>
            <person name="Berlin A."/>
            <person name="Bochicchio J."/>
            <person name="Borenstein D."/>
            <person name="Chapman S."/>
            <person name="Chen Z."/>
            <person name="Engels R."/>
            <person name="Freedman E."/>
            <person name="Gellesch M."/>
            <person name="Goldberg J."/>
            <person name="Griggs A."/>
            <person name="Gujja S."/>
            <person name="Heiman D."/>
            <person name="Hepburn T."/>
            <person name="Howarth C."/>
            <person name="Jen D."/>
            <person name="Larson L."/>
            <person name="Lewis B."/>
            <person name="Mehta T."/>
            <person name="Park D."/>
            <person name="Pearson M."/>
            <person name="Roberts A."/>
            <person name="Saif S."/>
            <person name="Shenoy N."/>
            <person name="Sisk P."/>
            <person name="Stolte C."/>
            <person name="Sykes S."/>
            <person name="Thomson T."/>
            <person name="Walk T."/>
            <person name="White J."/>
            <person name="Yandava C."/>
            <person name="Burger G."/>
            <person name="Gray M.W."/>
            <person name="Holland P.W.H."/>
            <person name="King N."/>
            <person name="Lang F.B.F."/>
            <person name="Roger A.J."/>
            <person name="Ruiz-Trillo I."/>
            <person name="Lander E."/>
            <person name="Nusbaum C."/>
        </authorList>
    </citation>
    <scope>NUCLEOTIDE SEQUENCE [LARGE SCALE GENOMIC DNA]</scope>
    <source>
        <strain evidence="3 4">DAOM BR117</strain>
    </source>
</reference>
<name>A0A0L0HIN7_SPIPD</name>
<dbReference type="EMBL" id="KQ257455">
    <property type="protein sequence ID" value="KND00903.1"/>
    <property type="molecule type" value="Genomic_DNA"/>
</dbReference>
<dbReference type="PROSITE" id="PS51257">
    <property type="entry name" value="PROKAR_LIPOPROTEIN"/>
    <property type="match status" value="1"/>
</dbReference>
<dbReference type="InterPro" id="IPR052775">
    <property type="entry name" value="IUN_hydrolase"/>
</dbReference>
<evidence type="ECO:0000256" key="1">
    <source>
        <dbReference type="ARBA" id="ARBA00009176"/>
    </source>
</evidence>
<gene>
    <name evidence="3" type="ORF">SPPG_04003</name>
</gene>
<dbReference type="RefSeq" id="XP_016608942.1">
    <property type="nucleotide sequence ID" value="XM_016752252.1"/>
</dbReference>
<dbReference type="VEuPathDB" id="FungiDB:SPPG_04003"/>
<dbReference type="STRING" id="645134.A0A0L0HIN7"/>
<proteinExistence type="inferred from homology"/>
<evidence type="ECO:0000259" key="2">
    <source>
        <dbReference type="Pfam" id="PF01156"/>
    </source>
</evidence>
<accession>A0A0L0HIN7</accession>
<dbReference type="Proteomes" id="UP000053201">
    <property type="component" value="Unassembled WGS sequence"/>
</dbReference>
<organism evidence="3 4">
    <name type="scientific">Spizellomyces punctatus (strain DAOM BR117)</name>
    <dbReference type="NCBI Taxonomy" id="645134"/>
    <lineage>
        <taxon>Eukaryota</taxon>
        <taxon>Fungi</taxon>
        <taxon>Fungi incertae sedis</taxon>
        <taxon>Chytridiomycota</taxon>
        <taxon>Chytridiomycota incertae sedis</taxon>
        <taxon>Chytridiomycetes</taxon>
        <taxon>Spizellomycetales</taxon>
        <taxon>Spizellomycetaceae</taxon>
        <taxon>Spizellomyces</taxon>
    </lineage>
</organism>
<dbReference type="InterPro" id="IPR036452">
    <property type="entry name" value="Ribo_hydro-like"/>
</dbReference>
<dbReference type="OrthoDB" id="5783963at2759"/>
<dbReference type="GeneID" id="27687481"/>
<protein>
    <recommendedName>
        <fullName evidence="2">Inosine/uridine-preferring nucleoside hydrolase domain-containing protein</fullName>
    </recommendedName>
</protein>
<dbReference type="OMA" id="TENIQCA"/>
<evidence type="ECO:0000313" key="3">
    <source>
        <dbReference type="EMBL" id="KND00903.1"/>
    </source>
</evidence>
<feature type="domain" description="Inosine/uridine-preferring nucleoside hydrolase" evidence="2">
    <location>
        <begin position="58"/>
        <end position="420"/>
    </location>
</feature>
<dbReference type="Pfam" id="PF01156">
    <property type="entry name" value="IU_nuc_hydro"/>
    <property type="match status" value="1"/>
</dbReference>
<dbReference type="GO" id="GO:0016799">
    <property type="term" value="F:hydrolase activity, hydrolyzing N-glycosyl compounds"/>
    <property type="evidence" value="ECO:0007669"/>
    <property type="project" value="InterPro"/>
</dbReference>
<dbReference type="AlphaFoldDB" id="A0A0L0HIN7"/>
<comment type="similarity">
    <text evidence="1">Belongs to the IUNH family.</text>
</comment>
<dbReference type="SUPFAM" id="SSF53590">
    <property type="entry name" value="Nucleoside hydrolase"/>
    <property type="match status" value="1"/>
</dbReference>
<keyword evidence="4" id="KW-1185">Reference proteome</keyword>
<sequence>MTVSRSHFRDCLRRLQSAHLTAVGCGSTITEHHFRRQSSTYIYNARAMENQEQETIQLIIDTDVGIDDATAILVALQHPKAVVKAFTIVDGNVDMRQAVENCKTLLSVAHRKDIPIYPGADGPLVRGIVKKELWPGHGTDGLGGITTHEDLTLPGAHDIKEQKEHAALALIRMVNENPGVYSIVAIGPLTNIAIAITIDPTFLTKVKSVYIMGGCLFAKGNANRAAEFNIHCDPEAAHIVFHSSSQLSTPSNPPKLTLITWELTVEHGFPWSFFDYLTQTAPVNEYGKFLRTVTGCAESLSRAQHELLAGGPGPTVPTAVLVSKEQLGVSTDAVTGQKTRIRTQHEDYLYGANSFLMPDLYALVALLDPSSVTSYKDWDVQVELHGHHTRGMTHMDWWGASPVPGPNVRVVLAMDREKVKMMLEKSFKTGF</sequence>
<evidence type="ECO:0000313" key="4">
    <source>
        <dbReference type="Proteomes" id="UP000053201"/>
    </source>
</evidence>
<dbReference type="InterPro" id="IPR001910">
    <property type="entry name" value="Inosine/uridine_hydrolase_dom"/>
</dbReference>
<dbReference type="InParanoid" id="A0A0L0HIN7"/>
<dbReference type="PANTHER" id="PTHR46190">
    <property type="entry name" value="SI:CH211-201H21.5-RELATED"/>
    <property type="match status" value="1"/>
</dbReference>
<dbReference type="eggNOG" id="KOG2938">
    <property type="taxonomic scope" value="Eukaryota"/>
</dbReference>
<dbReference type="Gene3D" id="3.90.245.10">
    <property type="entry name" value="Ribonucleoside hydrolase-like"/>
    <property type="match status" value="1"/>
</dbReference>
<dbReference type="PANTHER" id="PTHR46190:SF1">
    <property type="entry name" value="SI:CH211-201H21.5"/>
    <property type="match status" value="1"/>
</dbReference>